<gene>
    <name evidence="1" type="ORF">GWO12_04825</name>
</gene>
<protein>
    <submittedName>
        <fullName evidence="1">ABC transporter ATP-binding protein</fullName>
    </submittedName>
</protein>
<accession>A0AAE4Z6T7</accession>
<dbReference type="AlphaFoldDB" id="A0AAE4Z6T7"/>
<reference evidence="1 2" key="1">
    <citation type="submission" date="2020-01" db="EMBL/GenBank/DDBJ databases">
        <title>Genomes assembled from Gulf of Kutch pelagic sediment metagenomes.</title>
        <authorList>
            <person name="Chandrashekar M."/>
            <person name="Mahajan M.S."/>
            <person name="Dave K.J."/>
            <person name="Vatsa P."/>
            <person name="Nathani N.M."/>
        </authorList>
    </citation>
    <scope>NUCLEOTIDE SEQUENCE [LARGE SCALE GENOMIC DNA]</scope>
    <source>
        <strain evidence="1">KS3-K002</strain>
    </source>
</reference>
<evidence type="ECO:0000313" key="2">
    <source>
        <dbReference type="Proteomes" id="UP000702544"/>
    </source>
</evidence>
<keyword evidence="1" id="KW-0067">ATP-binding</keyword>
<dbReference type="Proteomes" id="UP000702544">
    <property type="component" value="Unassembled WGS sequence"/>
</dbReference>
<dbReference type="GO" id="GO:0005524">
    <property type="term" value="F:ATP binding"/>
    <property type="evidence" value="ECO:0007669"/>
    <property type="project" value="UniProtKB-KW"/>
</dbReference>
<dbReference type="EMBL" id="JAACAK010000041">
    <property type="protein sequence ID" value="NIR74419.1"/>
    <property type="molecule type" value="Genomic_DNA"/>
</dbReference>
<keyword evidence="1" id="KW-0547">Nucleotide-binding</keyword>
<comment type="caution">
    <text evidence="1">The sequence shown here is derived from an EMBL/GenBank/DDBJ whole genome shotgun (WGS) entry which is preliminary data.</text>
</comment>
<name>A0AAE4Z6T7_9BACT</name>
<organism evidence="1 2">
    <name type="scientific">Candidatus Kutchimonas denitrificans</name>
    <dbReference type="NCBI Taxonomy" id="3056748"/>
    <lineage>
        <taxon>Bacteria</taxon>
        <taxon>Pseudomonadati</taxon>
        <taxon>Gemmatimonadota</taxon>
        <taxon>Gemmatimonadia</taxon>
        <taxon>Candidatus Palauibacterales</taxon>
        <taxon>Candidatus Palauibacteraceae</taxon>
        <taxon>Candidatus Kutchimonas</taxon>
    </lineage>
</organism>
<evidence type="ECO:0000313" key="1">
    <source>
        <dbReference type="EMBL" id="NIR74419.1"/>
    </source>
</evidence>
<sequence>MVTHDPRYAHHAGRTVNLFDGQIVSESNGAQVKEKLEQLQESGFDT</sequence>
<proteinExistence type="predicted"/>
<feature type="non-terminal residue" evidence="1">
    <location>
        <position position="1"/>
    </location>
</feature>